<dbReference type="InterPro" id="IPR027396">
    <property type="entry name" value="DsrEFH-like"/>
</dbReference>
<reference evidence="1 2" key="1">
    <citation type="submission" date="2016-09" db="EMBL/GenBank/DDBJ databases">
        <title>Acidihalobacter prosperus V6 (DSM14174).</title>
        <authorList>
            <person name="Khaleque H.N."/>
            <person name="Ramsay J.P."/>
            <person name="Murphy R.J.T."/>
            <person name="Kaksonen A.H."/>
            <person name="Boxall N.J."/>
            <person name="Watkin E.L.J."/>
        </authorList>
    </citation>
    <scope>NUCLEOTIDE SEQUENCE [LARGE SCALE GENOMIC DNA]</scope>
    <source>
        <strain evidence="1 2">V6</strain>
    </source>
</reference>
<dbReference type="Proteomes" id="UP000095342">
    <property type="component" value="Chromosome"/>
</dbReference>
<organism evidence="1 2">
    <name type="scientific">Acidihalobacter aeolianus</name>
    <dbReference type="NCBI Taxonomy" id="2792603"/>
    <lineage>
        <taxon>Bacteria</taxon>
        <taxon>Pseudomonadati</taxon>
        <taxon>Pseudomonadota</taxon>
        <taxon>Gammaproteobacteria</taxon>
        <taxon>Chromatiales</taxon>
        <taxon>Ectothiorhodospiraceae</taxon>
        <taxon>Acidihalobacter</taxon>
    </lineage>
</organism>
<protein>
    <submittedName>
        <fullName evidence="1">Uncharacterized protein</fullName>
    </submittedName>
</protein>
<dbReference type="KEGG" id="aaeo:BJI67_01045"/>
<evidence type="ECO:0000313" key="1">
    <source>
        <dbReference type="EMBL" id="AOV15839.1"/>
    </source>
</evidence>
<sequence length="110" mass="12550">MLIMVDRTSPQSEMVAMNLIRHVIRFQGIDHAHLDLLAIGPGMKMLLKGTPYAEDIESFTDYGVKFVLCRRNLEAAHIPFSRRADDVGLVPDAVLEMQKRKNEGWMVVWP</sequence>
<accession>A0A1D8K4F5</accession>
<dbReference type="AlphaFoldDB" id="A0A1D8K4F5"/>
<dbReference type="SUPFAM" id="SSF75169">
    <property type="entry name" value="DsrEFH-like"/>
    <property type="match status" value="1"/>
</dbReference>
<dbReference type="Gene3D" id="3.40.1260.10">
    <property type="entry name" value="DsrEFH-like"/>
    <property type="match status" value="1"/>
</dbReference>
<evidence type="ECO:0000313" key="2">
    <source>
        <dbReference type="Proteomes" id="UP000095342"/>
    </source>
</evidence>
<name>A0A1D8K4F5_9GAMM</name>
<proteinExistence type="predicted"/>
<dbReference type="EMBL" id="CP017448">
    <property type="protein sequence ID" value="AOV15839.1"/>
    <property type="molecule type" value="Genomic_DNA"/>
</dbReference>
<gene>
    <name evidence="1" type="ORF">BJI67_01045</name>
</gene>
<keyword evidence="2" id="KW-1185">Reference proteome</keyword>